<evidence type="ECO:0000256" key="2">
    <source>
        <dbReference type="ARBA" id="ARBA00022475"/>
    </source>
</evidence>
<evidence type="ECO:0000256" key="5">
    <source>
        <dbReference type="ARBA" id="ARBA00023136"/>
    </source>
</evidence>
<keyword evidence="8" id="KW-1185">Reference proteome</keyword>
<dbReference type="PANTHER" id="PTHR30341">
    <property type="entry name" value="SODIUM ION/PROTON ANTIPORTER NHAA-RELATED"/>
    <property type="match status" value="1"/>
</dbReference>
<keyword evidence="2 6" id="KW-1003">Cell membrane</keyword>
<name>A0A135HTD3_9HYPH</name>
<feature type="transmembrane region" description="Helical" evidence="6">
    <location>
        <begin position="33"/>
        <end position="58"/>
    </location>
</feature>
<dbReference type="Pfam" id="PF06965">
    <property type="entry name" value="Na_H_antiport_1"/>
    <property type="match status" value="1"/>
</dbReference>
<dbReference type="NCBIfam" id="TIGR00773">
    <property type="entry name" value="NhaA"/>
    <property type="match status" value="1"/>
</dbReference>
<feature type="transmembrane region" description="Helical" evidence="6">
    <location>
        <begin position="342"/>
        <end position="364"/>
    </location>
</feature>
<feature type="transmembrane region" description="Helical" evidence="6">
    <location>
        <begin position="107"/>
        <end position="132"/>
    </location>
</feature>
<evidence type="ECO:0000256" key="4">
    <source>
        <dbReference type="ARBA" id="ARBA00022989"/>
    </source>
</evidence>
<dbReference type="GO" id="GO:0005886">
    <property type="term" value="C:plasma membrane"/>
    <property type="evidence" value="ECO:0007669"/>
    <property type="project" value="UniProtKB-SubCell"/>
</dbReference>
<dbReference type="GO" id="GO:0015385">
    <property type="term" value="F:sodium:proton antiporter activity"/>
    <property type="evidence" value="ECO:0007669"/>
    <property type="project" value="UniProtKB-UniRule"/>
</dbReference>
<keyword evidence="6" id="KW-0406">Ion transport</keyword>
<dbReference type="STRING" id="1494590.ATN84_16265"/>
<comment type="function">
    <text evidence="6">Na(+)/H(+) antiporter that extrudes sodium in exchange for external protons.</text>
</comment>
<sequence length="441" mass="46420">MTDRSSTDLPHEIADRVTKPFARFLKIEAAAGGLLLLAVLIALLLANSPWSAQFLAFWETPIGLHFGALDFSRSLRHWINDGLMTFFFFVISLELKREIVLGELRAVRTAALPFAAAIGGMLVPVAIYLALMGGQPGMHGWGTVMATDTAFVIGCLALFGSRIPPALRLFLLSLAIFDDVGAILVVAVGYGEALNWLALGLGILGLGAVAGAAGIGIRSVPVYFLLGGVIWLCFDASGIHATIAGVVLGLMTPTRVWVSDTRLRAILGRVLAYPGDEHWSADTADHRDLRQASRAVTESLSPVERLETMLHPWVGFAVMPIFALANAGVAITGADLGQPVSLAIFAGLALGKPVGVFGFSWFAVRVGLAARASSLSWSFLAAGAFLTGIGFTMSLFIAGLAYAPAMLDAAKLGILAGSVFSALAGLAMLVWLTSRGQTTEV</sequence>
<evidence type="ECO:0000256" key="6">
    <source>
        <dbReference type="HAMAP-Rule" id="MF_01844"/>
    </source>
</evidence>
<dbReference type="GO" id="GO:0006885">
    <property type="term" value="P:regulation of pH"/>
    <property type="evidence" value="ECO:0007669"/>
    <property type="project" value="UniProtKB-UniRule"/>
</dbReference>
<feature type="transmembrane region" description="Helical" evidence="6">
    <location>
        <begin position="412"/>
        <end position="432"/>
    </location>
</feature>
<gene>
    <name evidence="6" type="primary">nhaA</name>
    <name evidence="7" type="ORF">ATN84_16265</name>
</gene>
<keyword evidence="5 6" id="KW-0472">Membrane</keyword>
<dbReference type="InterPro" id="IPR023171">
    <property type="entry name" value="Na/H_antiporter_dom_sf"/>
</dbReference>
<dbReference type="PANTHER" id="PTHR30341:SF0">
    <property type="entry name" value="NA(+)_H(+) ANTIPORTER NHAA"/>
    <property type="match status" value="1"/>
</dbReference>
<dbReference type="Proteomes" id="UP000070107">
    <property type="component" value="Unassembled WGS sequence"/>
</dbReference>
<dbReference type="EMBL" id="LNTU01000034">
    <property type="protein sequence ID" value="KXF76423.1"/>
    <property type="molecule type" value="Genomic_DNA"/>
</dbReference>
<reference evidence="7 8" key="1">
    <citation type="submission" date="2015-11" db="EMBL/GenBank/DDBJ databases">
        <title>Draft genome sequence of Paramesorhizobium deserti A-3-E, a strain highly resistant to diverse beta-lactam antibiotics.</title>
        <authorList>
            <person name="Lv R."/>
            <person name="Yang X."/>
            <person name="Fang N."/>
            <person name="Guo J."/>
            <person name="Luo X."/>
            <person name="Peng F."/>
            <person name="Yang R."/>
            <person name="Cui Y."/>
            <person name="Fang C."/>
            <person name="Song Y."/>
        </authorList>
    </citation>
    <scope>NUCLEOTIDE SEQUENCE [LARGE SCALE GENOMIC DNA]</scope>
    <source>
        <strain evidence="7 8">A-3-E</strain>
    </source>
</reference>
<feature type="transmembrane region" description="Helical" evidence="6">
    <location>
        <begin position="310"/>
        <end position="330"/>
    </location>
</feature>
<evidence type="ECO:0000313" key="7">
    <source>
        <dbReference type="EMBL" id="KXF76423.1"/>
    </source>
</evidence>
<dbReference type="HAMAP" id="MF_01844">
    <property type="entry name" value="NhaA"/>
    <property type="match status" value="1"/>
</dbReference>
<feature type="transmembrane region" description="Helical" evidence="6">
    <location>
        <begin position="138"/>
        <end position="159"/>
    </location>
</feature>
<evidence type="ECO:0000256" key="1">
    <source>
        <dbReference type="ARBA" id="ARBA00004429"/>
    </source>
</evidence>
<organism evidence="7 8">
    <name type="scientific">Paramesorhizobium deserti</name>
    <dbReference type="NCBI Taxonomy" id="1494590"/>
    <lineage>
        <taxon>Bacteria</taxon>
        <taxon>Pseudomonadati</taxon>
        <taxon>Pseudomonadota</taxon>
        <taxon>Alphaproteobacteria</taxon>
        <taxon>Hyphomicrobiales</taxon>
        <taxon>Phyllobacteriaceae</taxon>
        <taxon>Paramesorhizobium</taxon>
    </lineage>
</organism>
<evidence type="ECO:0000256" key="3">
    <source>
        <dbReference type="ARBA" id="ARBA00022692"/>
    </source>
</evidence>
<keyword evidence="6" id="KW-0050">Antiport</keyword>
<keyword evidence="6" id="KW-0915">Sodium</keyword>
<comment type="catalytic activity">
    <reaction evidence="6">
        <text>Na(+)(in) + 2 H(+)(out) = Na(+)(out) + 2 H(+)(in)</text>
        <dbReference type="Rhea" id="RHEA:29251"/>
        <dbReference type="ChEBI" id="CHEBI:15378"/>
        <dbReference type="ChEBI" id="CHEBI:29101"/>
    </reaction>
</comment>
<feature type="transmembrane region" description="Helical" evidence="6">
    <location>
        <begin position="166"/>
        <end position="190"/>
    </location>
</feature>
<accession>A0A135HTD3</accession>
<evidence type="ECO:0000313" key="8">
    <source>
        <dbReference type="Proteomes" id="UP000070107"/>
    </source>
</evidence>
<dbReference type="Gene3D" id="1.20.1530.10">
    <property type="entry name" value="Na+/H+ antiporter like domain"/>
    <property type="match status" value="1"/>
</dbReference>
<dbReference type="InterPro" id="IPR004670">
    <property type="entry name" value="NhaA"/>
</dbReference>
<feature type="transmembrane region" description="Helical" evidence="6">
    <location>
        <begin position="196"/>
        <end position="215"/>
    </location>
</feature>
<protein>
    <recommendedName>
        <fullName evidence="6">Na(+)/H(+) antiporter NhaA</fullName>
    </recommendedName>
    <alternativeName>
        <fullName evidence="6">Sodium/proton antiporter NhaA</fullName>
    </alternativeName>
</protein>
<proteinExistence type="inferred from homology"/>
<dbReference type="AlphaFoldDB" id="A0A135HTD3"/>
<keyword evidence="6" id="KW-0739">Sodium transport</keyword>
<feature type="transmembrane region" description="Helical" evidence="6">
    <location>
        <begin position="222"/>
        <end position="251"/>
    </location>
</feature>
<feature type="transmembrane region" description="Helical" evidence="6">
    <location>
        <begin position="78"/>
        <end position="95"/>
    </location>
</feature>
<dbReference type="OrthoDB" id="9808135at2"/>
<dbReference type="RefSeq" id="WP_068883465.1">
    <property type="nucleotide sequence ID" value="NZ_LNTU01000034.1"/>
</dbReference>
<keyword evidence="3 6" id="KW-0812">Transmembrane</keyword>
<comment type="caution">
    <text evidence="7">The sequence shown here is derived from an EMBL/GenBank/DDBJ whole genome shotgun (WGS) entry which is preliminary data.</text>
</comment>
<comment type="similarity">
    <text evidence="6">Belongs to the NhaA Na(+)/H(+) (TC 2.A.33) antiporter family.</text>
</comment>
<comment type="subcellular location">
    <subcellularLocation>
        <location evidence="1">Cell inner membrane</location>
        <topology evidence="1">Multi-pass membrane protein</topology>
    </subcellularLocation>
    <subcellularLocation>
        <location evidence="6">Cell membrane</location>
        <topology evidence="6">Multi-pass membrane protein</topology>
    </subcellularLocation>
</comment>
<keyword evidence="6" id="KW-0813">Transport</keyword>
<keyword evidence="4 6" id="KW-1133">Transmembrane helix</keyword>
<feature type="transmembrane region" description="Helical" evidence="6">
    <location>
        <begin position="376"/>
        <end position="400"/>
    </location>
</feature>